<protein>
    <recommendedName>
        <fullName evidence="5 6">Diaminopimelate decarboxylase</fullName>
        <shortName evidence="5">DAP decarboxylase</shortName>
        <shortName evidence="5">DAPDC</shortName>
        <ecNumber evidence="5 6">4.1.1.20</ecNumber>
    </recommendedName>
</protein>
<dbReference type="EMBL" id="CP062983">
    <property type="protein sequence ID" value="QPC80750.1"/>
    <property type="molecule type" value="Genomic_DNA"/>
</dbReference>
<feature type="active site" description="Proton donor" evidence="7">
    <location>
        <position position="341"/>
    </location>
</feature>
<dbReference type="SUPFAM" id="SSF50621">
    <property type="entry name" value="Alanine racemase C-terminal domain-like"/>
    <property type="match status" value="1"/>
</dbReference>
<feature type="modified residue" description="N6-(pyridoxal phosphate)lysine" evidence="5 7">
    <location>
        <position position="63"/>
    </location>
</feature>
<proteinExistence type="inferred from homology"/>
<dbReference type="PANTHER" id="PTHR43727">
    <property type="entry name" value="DIAMINOPIMELATE DECARBOXYLASE"/>
    <property type="match status" value="1"/>
</dbReference>
<dbReference type="InterPro" id="IPR022644">
    <property type="entry name" value="De-COase2_N"/>
</dbReference>
<keyword evidence="5" id="KW-0028">Amino-acid biosynthesis</keyword>
<comment type="pathway">
    <text evidence="5 8">Amino-acid biosynthesis; L-lysine biosynthesis via DAP pathway; L-lysine from DL-2,6-diaminopimelate: step 1/1.</text>
</comment>
<organism evidence="10 11">
    <name type="scientific">Phototrophicus methaneseepsis</name>
    <dbReference type="NCBI Taxonomy" id="2710758"/>
    <lineage>
        <taxon>Bacteria</taxon>
        <taxon>Bacillati</taxon>
        <taxon>Chloroflexota</taxon>
        <taxon>Candidatus Thermofontia</taxon>
        <taxon>Phototrophicales</taxon>
        <taxon>Phototrophicaceae</taxon>
        <taxon>Phototrophicus</taxon>
    </lineage>
</organism>
<feature type="binding site" evidence="5">
    <location>
        <position position="371"/>
    </location>
    <ligand>
        <name>pyridoxal 5'-phosphate</name>
        <dbReference type="ChEBI" id="CHEBI:597326"/>
    </ligand>
</feature>
<dbReference type="InterPro" id="IPR000183">
    <property type="entry name" value="Orn/DAP/Arg_de-COase"/>
</dbReference>
<dbReference type="KEGG" id="pmet:G4Y79_13625"/>
<evidence type="ECO:0000256" key="7">
    <source>
        <dbReference type="PIRSR" id="PIRSR600183-50"/>
    </source>
</evidence>
<dbReference type="Proteomes" id="UP000594468">
    <property type="component" value="Chromosome"/>
</dbReference>
<feature type="binding site" evidence="5">
    <location>
        <position position="239"/>
    </location>
    <ligand>
        <name>pyridoxal 5'-phosphate</name>
        <dbReference type="ChEBI" id="CHEBI:597326"/>
    </ligand>
</feature>
<dbReference type="NCBIfam" id="TIGR01048">
    <property type="entry name" value="lysA"/>
    <property type="match status" value="1"/>
</dbReference>
<evidence type="ECO:0000256" key="4">
    <source>
        <dbReference type="ARBA" id="ARBA00023239"/>
    </source>
</evidence>
<evidence type="ECO:0000256" key="8">
    <source>
        <dbReference type="RuleBase" id="RU003738"/>
    </source>
</evidence>
<keyword evidence="11" id="KW-1185">Reference proteome</keyword>
<evidence type="ECO:0000259" key="9">
    <source>
        <dbReference type="Pfam" id="PF02784"/>
    </source>
</evidence>
<dbReference type="PRINTS" id="PR01181">
    <property type="entry name" value="DAPDCRBXLASE"/>
</dbReference>
<evidence type="ECO:0000256" key="5">
    <source>
        <dbReference type="HAMAP-Rule" id="MF_02120"/>
    </source>
</evidence>
<gene>
    <name evidence="5 10" type="primary">lysA</name>
    <name evidence="10" type="ORF">G4Y79_13625</name>
</gene>
<name>A0A7S8E5J1_9CHLR</name>
<feature type="binding site" evidence="5">
    <location>
        <position position="371"/>
    </location>
    <ligand>
        <name>substrate</name>
    </ligand>
</feature>
<comment type="cofactor">
    <cofactor evidence="1 5 7 8">
        <name>pyridoxal 5'-phosphate</name>
        <dbReference type="ChEBI" id="CHEBI:597326"/>
    </cofactor>
</comment>
<comment type="function">
    <text evidence="5">Specifically catalyzes the decarboxylation of meso-diaminopimelate (meso-DAP) to L-lysine.</text>
</comment>
<dbReference type="InterPro" id="IPR029066">
    <property type="entry name" value="PLP-binding_barrel"/>
</dbReference>
<keyword evidence="5 8" id="KW-0457">Lysine biosynthesis</keyword>
<dbReference type="PRINTS" id="PR01179">
    <property type="entry name" value="ODADCRBXLASE"/>
</dbReference>
<dbReference type="PANTHER" id="PTHR43727:SF2">
    <property type="entry name" value="GROUP IV DECARBOXYLASE"/>
    <property type="match status" value="1"/>
</dbReference>
<feature type="binding site" evidence="5">
    <location>
        <begin position="272"/>
        <end position="275"/>
    </location>
    <ligand>
        <name>pyridoxal 5'-phosphate</name>
        <dbReference type="ChEBI" id="CHEBI:597326"/>
    </ligand>
</feature>
<dbReference type="PROSITE" id="PS00879">
    <property type="entry name" value="ODR_DC_2_2"/>
    <property type="match status" value="1"/>
</dbReference>
<feature type="binding site" evidence="5">
    <location>
        <position position="275"/>
    </location>
    <ligand>
        <name>substrate</name>
    </ligand>
</feature>
<evidence type="ECO:0000256" key="1">
    <source>
        <dbReference type="ARBA" id="ARBA00001933"/>
    </source>
</evidence>
<feature type="domain" description="Orn/DAP/Arg decarboxylase 2 N-terminal" evidence="9">
    <location>
        <begin position="44"/>
        <end position="279"/>
    </location>
</feature>
<dbReference type="EC" id="4.1.1.20" evidence="5 6"/>
<dbReference type="CDD" id="cd06828">
    <property type="entry name" value="PLPDE_III_DapDC"/>
    <property type="match status" value="1"/>
</dbReference>
<dbReference type="RefSeq" id="WP_195168825.1">
    <property type="nucleotide sequence ID" value="NZ_CP062983.1"/>
</dbReference>
<feature type="binding site" evidence="5">
    <location>
        <position position="342"/>
    </location>
    <ligand>
        <name>substrate</name>
    </ligand>
</feature>
<dbReference type="InterPro" id="IPR009006">
    <property type="entry name" value="Ala_racemase/Decarboxylase_C"/>
</dbReference>
<comment type="similarity">
    <text evidence="5">Belongs to the Orn/Lys/Arg decarboxylase class-II family. LysA subfamily.</text>
</comment>
<feature type="binding site" evidence="5">
    <location>
        <position position="311"/>
    </location>
    <ligand>
        <name>substrate</name>
    </ligand>
</feature>
<dbReference type="GO" id="GO:0030170">
    <property type="term" value="F:pyridoxal phosphate binding"/>
    <property type="evidence" value="ECO:0007669"/>
    <property type="project" value="UniProtKB-UniRule"/>
</dbReference>
<evidence type="ECO:0000313" key="10">
    <source>
        <dbReference type="EMBL" id="QPC80750.1"/>
    </source>
</evidence>
<dbReference type="HAMAP" id="MF_02120">
    <property type="entry name" value="LysA"/>
    <property type="match status" value="1"/>
</dbReference>
<dbReference type="Gene3D" id="2.40.37.10">
    <property type="entry name" value="Lyase, Ornithine Decarboxylase, Chain A, domain 1"/>
    <property type="match status" value="1"/>
</dbReference>
<dbReference type="Gene3D" id="3.20.20.10">
    <property type="entry name" value="Alanine racemase"/>
    <property type="match status" value="1"/>
</dbReference>
<keyword evidence="2 5" id="KW-0210">Decarboxylase</keyword>
<dbReference type="GO" id="GO:0008836">
    <property type="term" value="F:diaminopimelate decarboxylase activity"/>
    <property type="evidence" value="ECO:0007669"/>
    <property type="project" value="UniProtKB-UniRule"/>
</dbReference>
<dbReference type="InterPro" id="IPR002986">
    <property type="entry name" value="DAP_deCOOHase_LysA"/>
</dbReference>
<dbReference type="AlphaFoldDB" id="A0A7S8E5J1"/>
<evidence type="ECO:0000256" key="3">
    <source>
        <dbReference type="ARBA" id="ARBA00022898"/>
    </source>
</evidence>
<comment type="subunit">
    <text evidence="5">Homodimer.</text>
</comment>
<keyword evidence="3 5" id="KW-0663">Pyridoxal phosphate</keyword>
<reference evidence="10 11" key="1">
    <citation type="submission" date="2020-02" db="EMBL/GenBank/DDBJ databases">
        <authorList>
            <person name="Zheng R.K."/>
            <person name="Sun C.M."/>
        </authorList>
    </citation>
    <scope>NUCLEOTIDE SEQUENCE [LARGE SCALE GENOMIC DNA]</scope>
    <source>
        <strain evidence="11">rifampicinis</strain>
    </source>
</reference>
<feature type="binding site" evidence="5">
    <location>
        <position position="315"/>
    </location>
    <ligand>
        <name>substrate</name>
    </ligand>
</feature>
<evidence type="ECO:0000256" key="6">
    <source>
        <dbReference type="NCBIfam" id="TIGR01048"/>
    </source>
</evidence>
<dbReference type="Pfam" id="PF02784">
    <property type="entry name" value="Orn_Arg_deC_N"/>
    <property type="match status" value="1"/>
</dbReference>
<comment type="catalytic activity">
    <reaction evidence="5 8">
        <text>meso-2,6-diaminopimelate + H(+) = L-lysine + CO2</text>
        <dbReference type="Rhea" id="RHEA:15101"/>
        <dbReference type="ChEBI" id="CHEBI:15378"/>
        <dbReference type="ChEBI" id="CHEBI:16526"/>
        <dbReference type="ChEBI" id="CHEBI:32551"/>
        <dbReference type="ChEBI" id="CHEBI:57791"/>
        <dbReference type="EC" id="4.1.1.20"/>
    </reaction>
</comment>
<dbReference type="UniPathway" id="UPA00034">
    <property type="reaction ID" value="UER00027"/>
</dbReference>
<dbReference type="InterPro" id="IPR022657">
    <property type="entry name" value="De-COase2_CS"/>
</dbReference>
<keyword evidence="4 5" id="KW-0456">Lyase</keyword>
<evidence type="ECO:0000313" key="11">
    <source>
        <dbReference type="Proteomes" id="UP000594468"/>
    </source>
</evidence>
<sequence length="414" mass="44715">MVLNASIHYVEKQLYVDQQPISQIIAQAGTPTYIYSLPRALANYQAIKEAFAALSPHIHYSAKANANLAVLRALINAGAGIDAVSGGEIYRALKAGAASEDIVFAGVGKSIEDIRFAIENGVGWFNVENVAELDHINTIAASLGKQGVKVALRLNPDVQASTHHHIATGHGKAKFGLGAPVIRDLLQNQANYPQLSFAGIHIHIGSQLHDTQATQMAMQTALDLIGPYATIRTVNIGGGLPAAYHPDETLPDLTSFAQMLTPLLKGYTIFMEPGRSIIADAGILICKVLYIKEQSGQRIAIIDASMTDLIRPALYQAYHHIVPIEKQDSPMVPTQVVGPVCETTDILAENIDLPATLQPGDELAILTAGAYGMVMASNYNARPRPAEIVVKEDGENWQITRQRESWEDLLHGEI</sequence>
<dbReference type="FunFam" id="3.20.20.10:FF:000003">
    <property type="entry name" value="Diaminopimelate decarboxylase"/>
    <property type="match status" value="1"/>
</dbReference>
<evidence type="ECO:0000256" key="2">
    <source>
        <dbReference type="ARBA" id="ARBA00022793"/>
    </source>
</evidence>
<dbReference type="GO" id="GO:0009089">
    <property type="term" value="P:lysine biosynthetic process via diaminopimelate"/>
    <property type="evidence" value="ECO:0007669"/>
    <property type="project" value="UniProtKB-UniRule"/>
</dbReference>
<accession>A0A7S8E5J1</accession>
<dbReference type="SUPFAM" id="SSF51419">
    <property type="entry name" value="PLP-binding barrel"/>
    <property type="match status" value="1"/>
</dbReference>